<gene>
    <name evidence="1" type="ORF">HPBE_LOCUS14694</name>
</gene>
<sequence length="100" mass="11393">MAELPYYHNTQLNVKCPSVLCGTANIERPRRRIACLPTPPHLLRLVAQLTLRRPGELSCRATFNAALSQFRIPIDDIWYGAEHAASMAPWLISERLREPK</sequence>
<dbReference type="AlphaFoldDB" id="A0A183G0Q7"/>
<protein>
    <submittedName>
        <fullName evidence="3">Ketoacyl_synth_N domain-containing protein</fullName>
    </submittedName>
</protein>
<evidence type="ECO:0000313" key="1">
    <source>
        <dbReference type="EMBL" id="VDP00489.1"/>
    </source>
</evidence>
<dbReference type="EMBL" id="UZAH01028486">
    <property type="protein sequence ID" value="VDP00489.1"/>
    <property type="molecule type" value="Genomic_DNA"/>
</dbReference>
<name>A0A183G0Q7_HELPZ</name>
<evidence type="ECO:0000313" key="2">
    <source>
        <dbReference type="Proteomes" id="UP000050761"/>
    </source>
</evidence>
<evidence type="ECO:0000313" key="3">
    <source>
        <dbReference type="WBParaSite" id="HPBE_0001469301-mRNA-1"/>
    </source>
</evidence>
<dbReference type="WBParaSite" id="HPBE_0001469301-mRNA-1">
    <property type="protein sequence ID" value="HPBE_0001469301-mRNA-1"/>
    <property type="gene ID" value="HPBE_0001469301"/>
</dbReference>
<proteinExistence type="predicted"/>
<keyword evidence="2" id="KW-1185">Reference proteome</keyword>
<reference evidence="1 2" key="1">
    <citation type="submission" date="2018-11" db="EMBL/GenBank/DDBJ databases">
        <authorList>
            <consortium name="Pathogen Informatics"/>
        </authorList>
    </citation>
    <scope>NUCLEOTIDE SEQUENCE [LARGE SCALE GENOMIC DNA]</scope>
</reference>
<reference evidence="3" key="2">
    <citation type="submission" date="2019-09" db="UniProtKB">
        <authorList>
            <consortium name="WormBaseParasite"/>
        </authorList>
    </citation>
    <scope>IDENTIFICATION</scope>
</reference>
<accession>A0A3P8DIG4</accession>
<accession>A0A183G0Q7</accession>
<organism evidence="2 3">
    <name type="scientific">Heligmosomoides polygyrus</name>
    <name type="common">Parasitic roundworm</name>
    <dbReference type="NCBI Taxonomy" id="6339"/>
    <lineage>
        <taxon>Eukaryota</taxon>
        <taxon>Metazoa</taxon>
        <taxon>Ecdysozoa</taxon>
        <taxon>Nematoda</taxon>
        <taxon>Chromadorea</taxon>
        <taxon>Rhabditida</taxon>
        <taxon>Rhabditina</taxon>
        <taxon>Rhabditomorpha</taxon>
        <taxon>Strongyloidea</taxon>
        <taxon>Heligmosomidae</taxon>
        <taxon>Heligmosomoides</taxon>
    </lineage>
</organism>
<dbReference type="Proteomes" id="UP000050761">
    <property type="component" value="Unassembled WGS sequence"/>
</dbReference>